<dbReference type="STRING" id="1229909.NSED_05355"/>
<protein>
    <submittedName>
        <fullName evidence="1">Uncharacterized protein</fullName>
    </submittedName>
</protein>
<keyword evidence="2" id="KW-1185">Reference proteome</keyword>
<organism evidence="1 2">
    <name type="scientific">Candidatus Nitrosopumilus sediminis</name>
    <dbReference type="NCBI Taxonomy" id="1229909"/>
    <lineage>
        <taxon>Archaea</taxon>
        <taxon>Nitrososphaerota</taxon>
        <taxon>Nitrososphaeria</taxon>
        <taxon>Nitrosopumilales</taxon>
        <taxon>Nitrosopumilaceae</taxon>
        <taxon>Nitrosopumilus</taxon>
    </lineage>
</organism>
<dbReference type="HOGENOM" id="CLU_2802013_0_0_2"/>
<dbReference type="PATRIC" id="fig|1229909.8.peg.1173"/>
<dbReference type="AlphaFoldDB" id="K0BCY2"/>
<sequence>MKYQFDKNPFAQSEISRSLKEITSCQKCLSNDELCWFHTKSLQSSIVIDVQNWIKDCKMIQKNEDSE</sequence>
<name>K0BCY2_9ARCH</name>
<dbReference type="OrthoDB" id="381493at2157"/>
<evidence type="ECO:0000313" key="2">
    <source>
        <dbReference type="Proteomes" id="UP000006100"/>
    </source>
</evidence>
<dbReference type="KEGG" id="nir:NSED_05355"/>
<evidence type="ECO:0000313" key="1">
    <source>
        <dbReference type="EMBL" id="AFS82875.1"/>
    </source>
</evidence>
<dbReference type="Proteomes" id="UP000006100">
    <property type="component" value="Chromosome"/>
</dbReference>
<accession>K0BCY2</accession>
<reference evidence="1 2" key="1">
    <citation type="journal article" date="2012" name="J. Bacteriol.">
        <title>Draft Genome Sequence of an Ammonia-Oxidizing Archaeon, "Candidatus Nitrosopumilus sediminis" AR2, from Svalbard in the Arctic Circle.</title>
        <authorList>
            <person name="Park S.J."/>
            <person name="Kim J.G."/>
            <person name="Jung M.Y."/>
            <person name="Kim S.J."/>
            <person name="Cha I.T."/>
            <person name="Ghai R."/>
            <person name="Martin-Cuadrado A.B."/>
            <person name="Rodriguez-Valera F."/>
            <person name="Rhee S.K."/>
        </authorList>
    </citation>
    <scope>NUCLEOTIDE SEQUENCE [LARGE SCALE GENOMIC DNA]</scope>
    <source>
        <strain evidence="1 2">AR2</strain>
    </source>
</reference>
<gene>
    <name evidence="1" type="ORF">NSED_05355</name>
</gene>
<dbReference type="GeneID" id="13696866"/>
<proteinExistence type="predicted"/>
<dbReference type="EMBL" id="CP003843">
    <property type="protein sequence ID" value="AFS82875.1"/>
    <property type="molecule type" value="Genomic_DNA"/>
</dbReference>
<dbReference type="RefSeq" id="WP_014965246.1">
    <property type="nucleotide sequence ID" value="NC_018656.1"/>
</dbReference>